<dbReference type="InParanoid" id="A0A423VQI0"/>
<dbReference type="AlphaFoldDB" id="A0A423VQI0"/>
<accession>A0A423VQI0</accession>
<dbReference type="Proteomes" id="UP000285146">
    <property type="component" value="Unassembled WGS sequence"/>
</dbReference>
<dbReference type="EMBL" id="LKEB01000081">
    <property type="protein sequence ID" value="ROV93233.1"/>
    <property type="molecule type" value="Genomic_DNA"/>
</dbReference>
<evidence type="ECO:0000313" key="7">
    <source>
        <dbReference type="EMBL" id="ROV93233.1"/>
    </source>
</evidence>
<evidence type="ECO:0000313" key="8">
    <source>
        <dbReference type="Proteomes" id="UP000285146"/>
    </source>
</evidence>
<reference evidence="7 8" key="1">
    <citation type="submission" date="2015-09" db="EMBL/GenBank/DDBJ databases">
        <title>Host preference determinants of Valsa canker pathogens revealed by comparative genomics.</title>
        <authorList>
            <person name="Yin Z."/>
            <person name="Huang L."/>
        </authorList>
    </citation>
    <scope>NUCLEOTIDE SEQUENCE [LARGE SCALE GENOMIC DNA]</scope>
    <source>
        <strain evidence="7 8">SXYLt</strain>
    </source>
</reference>
<dbReference type="Gene3D" id="1.20.58.340">
    <property type="entry name" value="Magnesium transport protein CorA, transmembrane region"/>
    <property type="match status" value="1"/>
</dbReference>
<name>A0A423VQI0_9PEZI</name>
<evidence type="ECO:0000256" key="4">
    <source>
        <dbReference type="ARBA" id="ARBA00023136"/>
    </source>
</evidence>
<evidence type="ECO:0000256" key="3">
    <source>
        <dbReference type="ARBA" id="ARBA00022989"/>
    </source>
</evidence>
<dbReference type="InterPro" id="IPR045863">
    <property type="entry name" value="CorA_TM1_TM2"/>
</dbReference>
<keyword evidence="3 5" id="KW-1133">Transmembrane helix</keyword>
<proteinExistence type="predicted"/>
<feature type="domain" description="CorA-like transporter" evidence="6">
    <location>
        <begin position="13"/>
        <end position="236"/>
    </location>
</feature>
<feature type="transmembrane region" description="Helical" evidence="5">
    <location>
        <begin position="413"/>
        <end position="437"/>
    </location>
</feature>
<gene>
    <name evidence="7" type="ORF">VPNG_09546</name>
</gene>
<evidence type="ECO:0000256" key="2">
    <source>
        <dbReference type="ARBA" id="ARBA00022692"/>
    </source>
</evidence>
<dbReference type="GO" id="GO:0046873">
    <property type="term" value="F:metal ion transmembrane transporter activity"/>
    <property type="evidence" value="ECO:0007669"/>
    <property type="project" value="InterPro"/>
</dbReference>
<feature type="transmembrane region" description="Helical" evidence="5">
    <location>
        <begin position="370"/>
        <end position="393"/>
    </location>
</feature>
<dbReference type="InterPro" id="IPR058257">
    <property type="entry name" value="CorA-like_dom"/>
</dbReference>
<protein>
    <recommendedName>
        <fullName evidence="6">CorA-like transporter domain-containing protein</fullName>
    </recommendedName>
</protein>
<dbReference type="OrthoDB" id="5392974at2759"/>
<keyword evidence="8" id="KW-1185">Reference proteome</keyword>
<evidence type="ECO:0000256" key="1">
    <source>
        <dbReference type="ARBA" id="ARBA00004141"/>
    </source>
</evidence>
<dbReference type="SUPFAM" id="SSF144083">
    <property type="entry name" value="Magnesium transport protein CorA, transmembrane region"/>
    <property type="match status" value="1"/>
</dbReference>
<keyword evidence="4 5" id="KW-0472">Membrane</keyword>
<dbReference type="GO" id="GO:0016020">
    <property type="term" value="C:membrane"/>
    <property type="evidence" value="ECO:0007669"/>
    <property type="project" value="UniProtKB-SubCell"/>
</dbReference>
<organism evidence="7 8">
    <name type="scientific">Cytospora leucostoma</name>
    <dbReference type="NCBI Taxonomy" id="1230097"/>
    <lineage>
        <taxon>Eukaryota</taxon>
        <taxon>Fungi</taxon>
        <taxon>Dikarya</taxon>
        <taxon>Ascomycota</taxon>
        <taxon>Pezizomycotina</taxon>
        <taxon>Sordariomycetes</taxon>
        <taxon>Sordariomycetidae</taxon>
        <taxon>Diaporthales</taxon>
        <taxon>Cytosporaceae</taxon>
        <taxon>Cytospora</taxon>
    </lineage>
</organism>
<keyword evidence="2 5" id="KW-0812">Transmembrane</keyword>
<comment type="caution">
    <text evidence="7">The sequence shown here is derived from an EMBL/GenBank/DDBJ whole genome shotgun (WGS) entry which is preliminary data.</text>
</comment>
<dbReference type="Pfam" id="PF26616">
    <property type="entry name" value="CorA-like"/>
    <property type="match status" value="1"/>
</dbReference>
<sequence>MNIISDRLTSEVLQGQLEQFEDDIFLDKGGEFQVIDVTENGTVSTEIKSEQDLSWLLCQRLSAGTRIISISADSTIDPLDISLAWVQRLSKAYKIRPEFLQVLLAFGDEPHRSEACSASNTFLLAGEDNYYLSYRFNFVEPNKRGGHDPWSRRHLGVYHHHTSESDLYILLHCSSSSALCQRLALAAQDNSHADQDLLLSDVTKHPGSLHDAILACYVHHWRLYLRDLGDEISIMNDEAMVAKVTDAVSEGHNRVRRLRKLRDRVNFASSCCSSNMEVVRSIRKSRKLPTGDVHTSMLSTADTIINGYIRNSRALRDAIDNTIELISCTGALHNQEESAKLDKEMRNLAEQTSRVTLKLKEINQKFANDSAIITIITILSAIYVPGGFVASIFGTNFFQFGETRHIVITQDFWKFIICWVGLTAVTAVIYLLTFTYIRSRKGQMSARNRESGLWKDPEKDSEEA</sequence>
<evidence type="ECO:0000256" key="5">
    <source>
        <dbReference type="SAM" id="Phobius"/>
    </source>
</evidence>
<comment type="subcellular location">
    <subcellularLocation>
        <location evidence="1">Membrane</location>
        <topology evidence="1">Multi-pass membrane protein</topology>
    </subcellularLocation>
</comment>
<evidence type="ECO:0000259" key="6">
    <source>
        <dbReference type="Pfam" id="PF26616"/>
    </source>
</evidence>